<comment type="caution">
    <text evidence="11">The sequence shown here is derived from an EMBL/GenBank/DDBJ whole genome shotgun (WGS) entry which is preliminary data.</text>
</comment>
<proteinExistence type="inferred from homology"/>
<reference evidence="11 12" key="1">
    <citation type="submission" date="2019-05" db="EMBL/GenBank/DDBJ databases">
        <title>Marivita sp. nov. isolated from sea sediment.</title>
        <authorList>
            <person name="Kim W."/>
        </authorList>
    </citation>
    <scope>NUCLEOTIDE SEQUENCE [LARGE SCALE GENOMIC DNA]</scope>
    <source>
        <strain evidence="11 12">CAU 1492</strain>
    </source>
</reference>
<name>A0ABY2X4Y4_9RHOB</name>
<comment type="catalytic activity">
    <reaction evidence="7 8">
        <text>lipid IVA (E. coli) + CMP-3-deoxy-beta-D-manno-octulosonate = alpha-Kdo-(2-&gt;6)-lipid IVA (E. coli) + CMP + H(+)</text>
        <dbReference type="Rhea" id="RHEA:28066"/>
        <dbReference type="ChEBI" id="CHEBI:15378"/>
        <dbReference type="ChEBI" id="CHEBI:58603"/>
        <dbReference type="ChEBI" id="CHEBI:60364"/>
        <dbReference type="ChEBI" id="CHEBI:60377"/>
        <dbReference type="ChEBI" id="CHEBI:85987"/>
        <dbReference type="EC" id="2.4.99.12"/>
    </reaction>
</comment>
<dbReference type="InterPro" id="IPR039901">
    <property type="entry name" value="Kdotransferase"/>
</dbReference>
<dbReference type="RefSeq" id="WP_138865101.1">
    <property type="nucleotide sequence ID" value="NZ_VCPC01000004.1"/>
</dbReference>
<dbReference type="Gene3D" id="3.40.50.11720">
    <property type="entry name" value="3-Deoxy-D-manno-octulosonic-acid transferase, N-terminal domain"/>
    <property type="match status" value="1"/>
</dbReference>
<organism evidence="11 12">
    <name type="scientific">Arenibacterium halophilum</name>
    <dbReference type="NCBI Taxonomy" id="2583821"/>
    <lineage>
        <taxon>Bacteria</taxon>
        <taxon>Pseudomonadati</taxon>
        <taxon>Pseudomonadota</taxon>
        <taxon>Alphaproteobacteria</taxon>
        <taxon>Rhodobacterales</taxon>
        <taxon>Paracoccaceae</taxon>
        <taxon>Arenibacterium</taxon>
    </lineage>
</organism>
<keyword evidence="8" id="KW-0448">Lipopolysaccharide biosynthesis</keyword>
<protein>
    <recommendedName>
        <fullName evidence="4 8">3-deoxy-D-manno-octulosonic acid transferase</fullName>
        <shortName evidence="8">Kdo transferase</shortName>
        <ecNumber evidence="3 8">2.4.99.12</ecNumber>
    </recommendedName>
    <alternativeName>
        <fullName evidence="6 8">Lipid IV(A) 3-deoxy-D-manno-octulosonic acid transferase</fullName>
    </alternativeName>
</protein>
<comment type="pathway">
    <text evidence="2 8">Bacterial outer membrane biogenesis; LPS core biosynthesis.</text>
</comment>
<keyword evidence="8" id="KW-0472">Membrane</keyword>
<dbReference type="Proteomes" id="UP001191082">
    <property type="component" value="Unassembled WGS sequence"/>
</dbReference>
<feature type="region of interest" description="Disordered" evidence="9">
    <location>
        <begin position="1"/>
        <end position="26"/>
    </location>
</feature>
<comment type="similarity">
    <text evidence="8">Belongs to the glycosyltransferase group 1 family.</text>
</comment>
<dbReference type="EMBL" id="VCPC01000004">
    <property type="protein sequence ID" value="TMV10525.1"/>
    <property type="molecule type" value="Genomic_DNA"/>
</dbReference>
<evidence type="ECO:0000256" key="6">
    <source>
        <dbReference type="ARBA" id="ARBA00031445"/>
    </source>
</evidence>
<dbReference type="PANTHER" id="PTHR42755:SF1">
    <property type="entry name" value="3-DEOXY-D-MANNO-OCTULOSONIC ACID TRANSFERASE, MITOCHONDRIAL-RELATED"/>
    <property type="match status" value="1"/>
</dbReference>
<evidence type="ECO:0000256" key="5">
    <source>
        <dbReference type="ARBA" id="ARBA00022679"/>
    </source>
</evidence>
<feature type="compositionally biased region" description="Basic and acidic residues" evidence="9">
    <location>
        <begin position="14"/>
        <end position="25"/>
    </location>
</feature>
<evidence type="ECO:0000313" key="12">
    <source>
        <dbReference type="Proteomes" id="UP001191082"/>
    </source>
</evidence>
<gene>
    <name evidence="11" type="ORF">FGK64_17235</name>
</gene>
<evidence type="ECO:0000259" key="10">
    <source>
        <dbReference type="Pfam" id="PF04413"/>
    </source>
</evidence>
<comment type="subcellular location">
    <subcellularLocation>
        <location evidence="8">Cell membrane</location>
    </subcellularLocation>
</comment>
<keyword evidence="12" id="KW-1185">Reference proteome</keyword>
<accession>A0ABY2X4Y4</accession>
<dbReference type="InterPro" id="IPR038107">
    <property type="entry name" value="Glycos_transf_N_sf"/>
</dbReference>
<dbReference type="Gene3D" id="3.40.50.2000">
    <property type="entry name" value="Glycogen Phosphorylase B"/>
    <property type="match status" value="1"/>
</dbReference>
<evidence type="ECO:0000256" key="1">
    <source>
        <dbReference type="ARBA" id="ARBA00003394"/>
    </source>
</evidence>
<evidence type="ECO:0000256" key="7">
    <source>
        <dbReference type="ARBA" id="ARBA00049183"/>
    </source>
</evidence>
<dbReference type="Pfam" id="PF04413">
    <property type="entry name" value="Glycos_transf_N"/>
    <property type="match status" value="1"/>
</dbReference>
<evidence type="ECO:0000313" key="11">
    <source>
        <dbReference type="EMBL" id="TMV10525.1"/>
    </source>
</evidence>
<dbReference type="InterPro" id="IPR007507">
    <property type="entry name" value="Glycos_transf_N"/>
</dbReference>
<feature type="domain" description="3-deoxy-D-manno-octulosonic-acid transferase N-terminal" evidence="10">
    <location>
        <begin position="28"/>
        <end position="190"/>
    </location>
</feature>
<sequence>MARGLGLASLGARPRRDAVPEDPGRPARPAGPVLWFHASTPIQFAALADLAQRIGMVRPDVQVVTSFDAQSMPEPTPEAAGFAVYCHAVQADLATHADAFLDHWQPDLCLWAGGRLISHYTRAAARRGMAMILADVSAGDFQAGRFRWLPSFARSGLDQFDTILVTSRAAQQAVARLGIAPAKVSQTDPLRPGVSPPPCHDGDLADLTTDLAARPVWLSARTQPDEIDAVIAAHRAALRLSHRLLLILHLDQASCRDGLCERLAAHRLRFADWDNGDPVEDPIQILISTDEADLGLWYRIAPIAFLGNSLSPDGTGISPLDAAALGSAVLFGPHVGAHADTYTRLTAAGAARTVTSAETLGSALLTLIAPDHAATMALSGWQIATEGAELTDRLVDMVQDRLDQLEAAHETT</sequence>
<evidence type="ECO:0000256" key="2">
    <source>
        <dbReference type="ARBA" id="ARBA00004713"/>
    </source>
</evidence>
<keyword evidence="5 8" id="KW-0808">Transferase</keyword>
<dbReference type="EC" id="2.4.99.12" evidence="3 8"/>
<evidence type="ECO:0000256" key="4">
    <source>
        <dbReference type="ARBA" id="ARBA00019077"/>
    </source>
</evidence>
<dbReference type="PANTHER" id="PTHR42755">
    <property type="entry name" value="3-DEOXY-MANNO-OCTULOSONATE CYTIDYLYLTRANSFERASE"/>
    <property type="match status" value="1"/>
</dbReference>
<comment type="function">
    <text evidence="1 8">Involved in lipopolysaccharide (LPS) biosynthesis. Catalyzes the transfer of 3-deoxy-D-manno-octulosonate (Kdo) residue(s) from CMP-Kdo to lipid IV(A), the tetraacyldisaccharide-1,4'-bisphosphate precursor of lipid A.</text>
</comment>
<dbReference type="SUPFAM" id="SSF53756">
    <property type="entry name" value="UDP-Glycosyltransferase/glycogen phosphorylase"/>
    <property type="match status" value="1"/>
</dbReference>
<evidence type="ECO:0000256" key="3">
    <source>
        <dbReference type="ARBA" id="ARBA00012621"/>
    </source>
</evidence>
<dbReference type="GO" id="GO:0016740">
    <property type="term" value="F:transferase activity"/>
    <property type="evidence" value="ECO:0007669"/>
    <property type="project" value="UniProtKB-KW"/>
</dbReference>
<evidence type="ECO:0000256" key="9">
    <source>
        <dbReference type="SAM" id="MobiDB-lite"/>
    </source>
</evidence>
<evidence type="ECO:0000256" key="8">
    <source>
        <dbReference type="RuleBase" id="RU365103"/>
    </source>
</evidence>
<keyword evidence="8" id="KW-1003">Cell membrane</keyword>